<evidence type="ECO:0000256" key="4">
    <source>
        <dbReference type="ARBA" id="ARBA00013020"/>
    </source>
</evidence>
<accession>A0ABW0DXK3</accession>
<comment type="function">
    <text evidence="1">LuxC is the fatty acid reductase enzyme responsible for synthesis of the aldehyde substrate for the luminescent reaction catalyzed by luciferase.</text>
</comment>
<reference evidence="10" key="1">
    <citation type="journal article" date="2019" name="Int. J. Syst. Evol. Microbiol.">
        <title>The Global Catalogue of Microorganisms (GCM) 10K type strain sequencing project: providing services to taxonomists for standard genome sequencing and annotation.</title>
        <authorList>
            <consortium name="The Broad Institute Genomics Platform"/>
            <consortium name="The Broad Institute Genome Sequencing Center for Infectious Disease"/>
            <person name="Wu L."/>
            <person name="Ma J."/>
        </authorList>
    </citation>
    <scope>NUCLEOTIDE SEQUENCE [LARGE SCALE GENOMIC DNA]</scope>
    <source>
        <strain evidence="10">CGMCC 4.7131</strain>
    </source>
</reference>
<protein>
    <recommendedName>
        <fullName evidence="4">long-chain-fatty-acyl-CoA reductase</fullName>
        <ecNumber evidence="4">1.2.1.50</ecNumber>
    </recommendedName>
</protein>
<comment type="similarity">
    <text evidence="3">Belongs to the LuxC family.</text>
</comment>
<dbReference type="RefSeq" id="WP_344560378.1">
    <property type="nucleotide sequence ID" value="NZ_BAAATG010000017.1"/>
</dbReference>
<evidence type="ECO:0000256" key="8">
    <source>
        <dbReference type="ARBA" id="ARBA00049412"/>
    </source>
</evidence>
<evidence type="ECO:0000256" key="7">
    <source>
        <dbReference type="ARBA" id="ARBA00023223"/>
    </source>
</evidence>
<keyword evidence="10" id="KW-1185">Reference proteome</keyword>
<evidence type="ECO:0000313" key="9">
    <source>
        <dbReference type="EMBL" id="MFC5241978.1"/>
    </source>
</evidence>
<sequence>MTAPTLPPDTTTGSLTVPAHVRGTTVTGPLVPFGGRPGRPAFHAPDPAALLPRLVLRDPGGLRELHGLSTSEIIDQLAALRPRLTLEANPLLREALHTAAAWSDMTEPVLRAAYEGLPELFTPQALHDVAEHTIGTRFLDGWAPVPGRGGRRAAVRAVGARTVHVIAGNHPMIAALTVIRNALTRSDAIIKTPSNDPLTAVAIARTLTDAAPGHPLARHLAVAYWKGGAESFEQALYQPRNLDKIIAWGGMAAMRHITRYVRPGLELVALDPKSSGTVIGPEGFTHTAAMARTARLAAADVGELNQLACFNARVVHVVTGTHAAGLKRAEEWAELLHTEIQALPAHRSTPARHFDPALREQLRALRATGGPWYRVIGGRADEGAVVLSRTTDTVPFHTALSGRVANVVPVDDAEQALSAMDASTQTLGVYPDGLKERLRDLAPFHGVQRLVPLGRATDYRPDLPQDATEPLRRMVRWITDESHDPSTAPGGRP</sequence>
<dbReference type="Gene3D" id="3.40.605.10">
    <property type="entry name" value="Aldehyde Dehydrogenase, Chain A, domain 1"/>
    <property type="match status" value="1"/>
</dbReference>
<evidence type="ECO:0000256" key="2">
    <source>
        <dbReference type="ARBA" id="ARBA00004908"/>
    </source>
</evidence>
<dbReference type="EMBL" id="JBHSKN010000016">
    <property type="protein sequence ID" value="MFC5241978.1"/>
    <property type="molecule type" value="Genomic_DNA"/>
</dbReference>
<evidence type="ECO:0000256" key="5">
    <source>
        <dbReference type="ARBA" id="ARBA00022857"/>
    </source>
</evidence>
<keyword evidence="6" id="KW-0560">Oxidoreductase</keyword>
<comment type="caution">
    <text evidence="9">The sequence shown here is derived from an EMBL/GenBank/DDBJ whole genome shotgun (WGS) entry which is preliminary data.</text>
</comment>
<dbReference type="InterPro" id="IPR008670">
    <property type="entry name" value="CoA_reduct_LuxC"/>
</dbReference>
<gene>
    <name evidence="9" type="ORF">ACFPWV_19015</name>
</gene>
<dbReference type="Proteomes" id="UP001596035">
    <property type="component" value="Unassembled WGS sequence"/>
</dbReference>
<name>A0ABW0DXK3_9ACTN</name>
<evidence type="ECO:0000313" key="10">
    <source>
        <dbReference type="Proteomes" id="UP001596035"/>
    </source>
</evidence>
<evidence type="ECO:0000256" key="6">
    <source>
        <dbReference type="ARBA" id="ARBA00023002"/>
    </source>
</evidence>
<organism evidence="9 10">
    <name type="scientific">Streptomyces atrovirens</name>
    <dbReference type="NCBI Taxonomy" id="285556"/>
    <lineage>
        <taxon>Bacteria</taxon>
        <taxon>Bacillati</taxon>
        <taxon>Actinomycetota</taxon>
        <taxon>Actinomycetes</taxon>
        <taxon>Kitasatosporales</taxon>
        <taxon>Streptomycetaceae</taxon>
        <taxon>Streptomyces</taxon>
    </lineage>
</organism>
<evidence type="ECO:0000256" key="3">
    <source>
        <dbReference type="ARBA" id="ARBA00010915"/>
    </source>
</evidence>
<dbReference type="Pfam" id="PF05893">
    <property type="entry name" value="LuxC"/>
    <property type="match status" value="1"/>
</dbReference>
<comment type="catalytic activity">
    <reaction evidence="8">
        <text>a long-chain fatty aldehyde + NADP(+) + CoA = a long-chain fatty acyl-CoA + NADPH + H(+)</text>
        <dbReference type="Rhea" id="RHEA:15437"/>
        <dbReference type="ChEBI" id="CHEBI:15378"/>
        <dbReference type="ChEBI" id="CHEBI:17176"/>
        <dbReference type="ChEBI" id="CHEBI:57287"/>
        <dbReference type="ChEBI" id="CHEBI:57783"/>
        <dbReference type="ChEBI" id="CHEBI:58349"/>
        <dbReference type="ChEBI" id="CHEBI:83139"/>
        <dbReference type="EC" id="1.2.1.50"/>
    </reaction>
</comment>
<dbReference type="InterPro" id="IPR016162">
    <property type="entry name" value="Ald_DH_N"/>
</dbReference>
<proteinExistence type="inferred from homology"/>
<dbReference type="SUPFAM" id="SSF53720">
    <property type="entry name" value="ALDH-like"/>
    <property type="match status" value="1"/>
</dbReference>
<dbReference type="EC" id="1.2.1.50" evidence="4"/>
<comment type="pathway">
    <text evidence="2">Lipid metabolism; fatty acid reduction for biolumincescence.</text>
</comment>
<keyword evidence="7" id="KW-0455">Luminescence</keyword>
<keyword evidence="5" id="KW-0521">NADP</keyword>
<evidence type="ECO:0000256" key="1">
    <source>
        <dbReference type="ARBA" id="ARBA00003277"/>
    </source>
</evidence>
<dbReference type="InterPro" id="IPR016161">
    <property type="entry name" value="Ald_DH/histidinol_DH"/>
</dbReference>